<proteinExistence type="predicted"/>
<gene>
    <name evidence="1" type="ORF">PEVE_00014414</name>
</gene>
<dbReference type="EMBL" id="CALNXI010000209">
    <property type="protein sequence ID" value="CAH3022192.1"/>
    <property type="molecule type" value="Genomic_DNA"/>
</dbReference>
<reference evidence="1 2" key="1">
    <citation type="submission" date="2022-05" db="EMBL/GenBank/DDBJ databases">
        <authorList>
            <consortium name="Genoscope - CEA"/>
            <person name="William W."/>
        </authorList>
    </citation>
    <scope>NUCLEOTIDE SEQUENCE [LARGE SCALE GENOMIC DNA]</scope>
</reference>
<protein>
    <submittedName>
        <fullName evidence="1">Uncharacterized protein</fullName>
    </submittedName>
</protein>
<accession>A0ABN8LXZ9</accession>
<keyword evidence="2" id="KW-1185">Reference proteome</keyword>
<name>A0ABN8LXZ9_9CNID</name>
<comment type="caution">
    <text evidence="1">The sequence shown here is derived from an EMBL/GenBank/DDBJ whole genome shotgun (WGS) entry which is preliminary data.</text>
</comment>
<evidence type="ECO:0000313" key="1">
    <source>
        <dbReference type="EMBL" id="CAH3022192.1"/>
    </source>
</evidence>
<sequence>MPTLRTEYYGQDNAGCYRSSGTITGVIQTRKSHTVTVQRLNLSSPQSVISSLTSPIKDQVMNLTYLSITAICLDDITTVKRCKQLQNREYSVIFESPELRLGDKNSHK</sequence>
<dbReference type="InterPro" id="IPR027417">
    <property type="entry name" value="P-loop_NTPase"/>
</dbReference>
<dbReference type="Proteomes" id="UP001159427">
    <property type="component" value="Unassembled WGS sequence"/>
</dbReference>
<dbReference type="Gene3D" id="3.40.50.300">
    <property type="entry name" value="P-loop containing nucleotide triphosphate hydrolases"/>
    <property type="match status" value="1"/>
</dbReference>
<organism evidence="1 2">
    <name type="scientific">Porites evermanni</name>
    <dbReference type="NCBI Taxonomy" id="104178"/>
    <lineage>
        <taxon>Eukaryota</taxon>
        <taxon>Metazoa</taxon>
        <taxon>Cnidaria</taxon>
        <taxon>Anthozoa</taxon>
        <taxon>Hexacorallia</taxon>
        <taxon>Scleractinia</taxon>
        <taxon>Fungiina</taxon>
        <taxon>Poritidae</taxon>
        <taxon>Porites</taxon>
    </lineage>
</organism>
<evidence type="ECO:0000313" key="2">
    <source>
        <dbReference type="Proteomes" id="UP001159427"/>
    </source>
</evidence>